<dbReference type="InterPro" id="IPR008571">
    <property type="entry name" value="HerA-like"/>
</dbReference>
<dbReference type="Gene3D" id="3.40.50.300">
    <property type="entry name" value="P-loop containing nucleotide triphosphate hydrolases"/>
    <property type="match status" value="2"/>
</dbReference>
<evidence type="ECO:0000256" key="1">
    <source>
        <dbReference type="SAM" id="MobiDB-lite"/>
    </source>
</evidence>
<organism evidence="3 4">
    <name type="scientific">Humibacillus xanthopallidus</name>
    <dbReference type="NCBI Taxonomy" id="412689"/>
    <lineage>
        <taxon>Bacteria</taxon>
        <taxon>Bacillati</taxon>
        <taxon>Actinomycetota</taxon>
        <taxon>Actinomycetes</taxon>
        <taxon>Micrococcales</taxon>
        <taxon>Intrasporangiaceae</taxon>
        <taxon>Humibacillus</taxon>
    </lineage>
</organism>
<dbReference type="Pfam" id="PF01935">
    <property type="entry name" value="DUF87"/>
    <property type="match status" value="1"/>
</dbReference>
<dbReference type="InterPro" id="IPR027417">
    <property type="entry name" value="P-loop_NTPase"/>
</dbReference>
<comment type="caution">
    <text evidence="3">The sequence shown here is derived from an EMBL/GenBank/DDBJ whole genome shotgun (WGS) entry which is preliminary data.</text>
</comment>
<gene>
    <name evidence="3" type="ORF">FHX52_0586</name>
</gene>
<dbReference type="InterPro" id="IPR002789">
    <property type="entry name" value="HerA_central"/>
</dbReference>
<feature type="domain" description="Helicase HerA central" evidence="2">
    <location>
        <begin position="108"/>
        <end position="223"/>
    </location>
</feature>
<feature type="region of interest" description="Disordered" evidence="1">
    <location>
        <begin position="1"/>
        <end position="29"/>
    </location>
</feature>
<dbReference type="RefSeq" id="WP_141819744.1">
    <property type="nucleotide sequence ID" value="NZ_BAAAQC010000005.1"/>
</dbReference>
<reference evidence="3 4" key="1">
    <citation type="submission" date="2019-06" db="EMBL/GenBank/DDBJ databases">
        <title>Sequencing the genomes of 1000 actinobacteria strains.</title>
        <authorList>
            <person name="Klenk H.-P."/>
        </authorList>
    </citation>
    <scope>NUCLEOTIDE SEQUENCE [LARGE SCALE GENOMIC DNA]</scope>
    <source>
        <strain evidence="3 4">DSM 21776</strain>
    </source>
</reference>
<evidence type="ECO:0000313" key="4">
    <source>
        <dbReference type="Proteomes" id="UP000320085"/>
    </source>
</evidence>
<name>A0A543PTS9_9MICO</name>
<dbReference type="OrthoDB" id="9806951at2"/>
<dbReference type="PANTHER" id="PTHR42957:SF1">
    <property type="entry name" value="HELICASE MJ1565-RELATED"/>
    <property type="match status" value="1"/>
</dbReference>
<dbReference type="SUPFAM" id="SSF52540">
    <property type="entry name" value="P-loop containing nucleoside triphosphate hydrolases"/>
    <property type="match status" value="1"/>
</dbReference>
<accession>A0A543PTS9</accession>
<dbReference type="PANTHER" id="PTHR42957">
    <property type="entry name" value="HELICASE MJ1565-RELATED"/>
    <property type="match status" value="1"/>
</dbReference>
<sequence length="464" mass="49879">MAANDDVDLSPAALRLESPDGRSFTVRGPASECPRVGEYLAIDGADAPLAFVEEVATDPAGGGFVAGGSLVGDTSSDADGRARWSQTPVRPTEASAVQRLLSAPDEQLHLGQLADHTEVGVALIPKRLNRHTFWCGQSGSGKTYALGVLLERILLTTRLPMVVFDPNSDFVRLGETMSGADAESVAALADREVVVLRPGDEASPLHVLFKEMTPRARAAVLRLDPVVDRAEYNALLGLMEDLDAVETPDIVGHLLSLGDPDATALAQRLQNLGVLEWKTTWAYGAESATSVIARRPAATVLDLGGYDRNEEQLTITLAVLDDLWARRAERRPLLLVIDEAHNLCPPDPETPLGVAVRDRIIQIAAEGRKYGLWLLLSTQRPSKVHPGIVSQCDNLTLMRMNSRDDLDQLGSIFGFVPRGLLAQAARFRQGEALVAGGFVPMPSIVRVRGRVTPEGGIDVPVPMP</sequence>
<dbReference type="Proteomes" id="UP000320085">
    <property type="component" value="Unassembled WGS sequence"/>
</dbReference>
<dbReference type="AlphaFoldDB" id="A0A543PTS9"/>
<dbReference type="EMBL" id="VFQF01000001">
    <property type="protein sequence ID" value="TQN47484.1"/>
    <property type="molecule type" value="Genomic_DNA"/>
</dbReference>
<protein>
    <recommendedName>
        <fullName evidence="2">Helicase HerA central domain-containing protein</fullName>
    </recommendedName>
</protein>
<proteinExistence type="predicted"/>
<evidence type="ECO:0000313" key="3">
    <source>
        <dbReference type="EMBL" id="TQN47484.1"/>
    </source>
</evidence>
<evidence type="ECO:0000259" key="2">
    <source>
        <dbReference type="Pfam" id="PF01935"/>
    </source>
</evidence>